<proteinExistence type="predicted"/>
<evidence type="ECO:0000313" key="3">
    <source>
        <dbReference type="Proteomes" id="UP000091956"/>
    </source>
</evidence>
<reference evidence="3" key="2">
    <citation type="journal article" date="2018" name="Nat. Commun.">
        <title>Extreme sensitivity to ultraviolet light in the fungal pathogen causing white-nose syndrome of bats.</title>
        <authorList>
            <person name="Palmer J.M."/>
            <person name="Drees K.P."/>
            <person name="Foster J.T."/>
            <person name="Lindner D.L."/>
        </authorList>
    </citation>
    <scope>NUCLEOTIDE SEQUENCE [LARGE SCALE GENOMIC DNA]</scope>
    <source>
        <strain evidence="3">UAMH 10579</strain>
    </source>
</reference>
<reference evidence="2 3" key="1">
    <citation type="submission" date="2016-03" db="EMBL/GenBank/DDBJ databases">
        <title>Comparative genomics of Pseudogymnoascus destructans, the fungus causing white-nose syndrome of bats.</title>
        <authorList>
            <person name="Palmer J.M."/>
            <person name="Drees K.P."/>
            <person name="Foster J.T."/>
            <person name="Lindner D.L."/>
        </authorList>
    </citation>
    <scope>NUCLEOTIDE SEQUENCE [LARGE SCALE GENOMIC DNA]</scope>
    <source>
        <strain evidence="2 3">UAMH 10579</strain>
    </source>
</reference>
<gene>
    <name evidence="2" type="ORF">VE01_06556</name>
</gene>
<sequence length="107" mass="11058">MHHPTLLALLTLFLTPLALADACVESGPAAEVTAVSYCCAKVSGTWYQFYPVQAICVIPEGSLDKYKKCVAYVPGAANPTCIPGQGEGLGGGVTLTTTEAPRTTIVG</sequence>
<evidence type="ECO:0000313" key="2">
    <source>
        <dbReference type="EMBL" id="OBT95314.1"/>
    </source>
</evidence>
<dbReference type="RefSeq" id="XP_059319580.1">
    <property type="nucleotide sequence ID" value="XM_059463810.1"/>
</dbReference>
<feature type="signal peptide" evidence="1">
    <location>
        <begin position="1"/>
        <end position="20"/>
    </location>
</feature>
<keyword evidence="1" id="KW-0732">Signal</keyword>
<evidence type="ECO:0000256" key="1">
    <source>
        <dbReference type="SAM" id="SignalP"/>
    </source>
</evidence>
<name>A0A1B8GHM2_9PEZI</name>
<evidence type="ECO:0008006" key="4">
    <source>
        <dbReference type="Google" id="ProtNLM"/>
    </source>
</evidence>
<dbReference type="AlphaFoldDB" id="A0A1B8GHM2"/>
<dbReference type="Proteomes" id="UP000091956">
    <property type="component" value="Unassembled WGS sequence"/>
</dbReference>
<protein>
    <recommendedName>
        <fullName evidence="4">Extracellular membrane protein CFEM domain-containing protein</fullName>
    </recommendedName>
</protein>
<dbReference type="GeneID" id="84234258"/>
<dbReference type="EMBL" id="KV460236">
    <property type="protein sequence ID" value="OBT95314.1"/>
    <property type="molecule type" value="Genomic_DNA"/>
</dbReference>
<organism evidence="2 3">
    <name type="scientific">Pseudogymnoascus verrucosus</name>
    <dbReference type="NCBI Taxonomy" id="342668"/>
    <lineage>
        <taxon>Eukaryota</taxon>
        <taxon>Fungi</taxon>
        <taxon>Dikarya</taxon>
        <taxon>Ascomycota</taxon>
        <taxon>Pezizomycotina</taxon>
        <taxon>Leotiomycetes</taxon>
        <taxon>Thelebolales</taxon>
        <taxon>Thelebolaceae</taxon>
        <taxon>Pseudogymnoascus</taxon>
    </lineage>
</organism>
<keyword evidence="3" id="KW-1185">Reference proteome</keyword>
<feature type="chain" id="PRO_5008608706" description="Extracellular membrane protein CFEM domain-containing protein" evidence="1">
    <location>
        <begin position="21"/>
        <end position="107"/>
    </location>
</feature>
<accession>A0A1B8GHM2</accession>